<proteinExistence type="predicted"/>
<dbReference type="Gene3D" id="2.60.120.260">
    <property type="entry name" value="Galactose-binding domain-like"/>
    <property type="match status" value="1"/>
</dbReference>
<comment type="caution">
    <text evidence="3">The sequence shown here is derived from an EMBL/GenBank/DDBJ whole genome shotgun (WGS) entry which is preliminary data.</text>
</comment>
<protein>
    <submittedName>
        <fullName evidence="3">Uncharacterized protein</fullName>
    </submittedName>
</protein>
<evidence type="ECO:0000256" key="1">
    <source>
        <dbReference type="SAM" id="MobiDB-lite"/>
    </source>
</evidence>
<feature type="region of interest" description="Disordered" evidence="1">
    <location>
        <begin position="58"/>
        <end position="80"/>
    </location>
</feature>
<reference evidence="3" key="1">
    <citation type="submission" date="2021-02" db="EMBL/GenBank/DDBJ databases">
        <authorList>
            <person name="Nowell W R."/>
        </authorList>
    </citation>
    <scope>NUCLEOTIDE SEQUENCE</scope>
</reference>
<gene>
    <name evidence="3" type="ORF">XAT740_LOCUS22619</name>
</gene>
<dbReference type="AlphaFoldDB" id="A0A814UYC0"/>
<feature type="compositionally biased region" description="Basic and acidic residues" evidence="1">
    <location>
        <begin position="62"/>
        <end position="75"/>
    </location>
</feature>
<dbReference type="InterPro" id="IPR008979">
    <property type="entry name" value="Galactose-bd-like_sf"/>
</dbReference>
<accession>A0A814UYC0</accession>
<feature type="transmembrane region" description="Helical" evidence="2">
    <location>
        <begin position="151"/>
        <end position="184"/>
    </location>
</feature>
<keyword evidence="4" id="KW-1185">Reference proteome</keyword>
<evidence type="ECO:0000256" key="2">
    <source>
        <dbReference type="SAM" id="Phobius"/>
    </source>
</evidence>
<evidence type="ECO:0000313" key="3">
    <source>
        <dbReference type="EMBL" id="CAF1181770.1"/>
    </source>
</evidence>
<keyword evidence="2" id="KW-0812">Transmembrane</keyword>
<keyword evidence="2" id="KW-0472">Membrane</keyword>
<sequence length="428" mass="46356">MARSLPYDDDSIKAHLQSASQALDCSLDNHRLPTHQSQRISSNGRSRIIVHTRIRSPKHGRISKENRIRSTDSDPHSTSGILATQYSSKRTSFSNSVEGRQSIAPDLHRTAESPWYRSPLPVDTKDLFSNTKDFHQNSKDDTTTRKKRKAALFSSFCCLCSLASILAALLLMAAIAAALLAIFIKPHTTTIHSTTTQVTTQSTTISTTTESTTILTTTTTESTTILTTTTTESTTILTTTTTESTTVPTTTVALTFTTTVSITTTITTTATTTVVCTTPTSFITSYNNAPSASVYTQATFSYTATSTGSAVVQFCTINSGSGKHWYWDDISIVDTNASNSEMLVNNNFENGTLAGWQMICTPSCASGSSGTISFSSCNGGSYCYVDECQGGPDCLRQTFPITTGHIYTLSYFIMSDQKGNMKAYVQIF</sequence>
<dbReference type="Proteomes" id="UP000663828">
    <property type="component" value="Unassembled WGS sequence"/>
</dbReference>
<organism evidence="3 4">
    <name type="scientific">Adineta ricciae</name>
    <name type="common">Rotifer</name>
    <dbReference type="NCBI Taxonomy" id="249248"/>
    <lineage>
        <taxon>Eukaryota</taxon>
        <taxon>Metazoa</taxon>
        <taxon>Spiralia</taxon>
        <taxon>Gnathifera</taxon>
        <taxon>Rotifera</taxon>
        <taxon>Eurotatoria</taxon>
        <taxon>Bdelloidea</taxon>
        <taxon>Adinetida</taxon>
        <taxon>Adinetidae</taxon>
        <taxon>Adineta</taxon>
    </lineage>
</organism>
<keyword evidence="2" id="KW-1133">Transmembrane helix</keyword>
<name>A0A814UYC0_ADIRI</name>
<dbReference type="EMBL" id="CAJNOR010001673">
    <property type="protein sequence ID" value="CAF1181770.1"/>
    <property type="molecule type" value="Genomic_DNA"/>
</dbReference>
<dbReference type="SUPFAM" id="SSF49785">
    <property type="entry name" value="Galactose-binding domain-like"/>
    <property type="match status" value="1"/>
</dbReference>
<evidence type="ECO:0000313" key="4">
    <source>
        <dbReference type="Proteomes" id="UP000663828"/>
    </source>
</evidence>